<sequence length="144" mass="14941">MGRRPVAVVAAIAFLGLPTACAESTGDEESGPATTSAAPTTAPSTTVPSTTASTGETSAGVSSPVPSPTETVRRFDVEVMNADVRRVVTEDYDVSGVRDVSCPRNEPVEVGASFVCHVELADGERTVTITVETEKGRYRVGVPE</sequence>
<feature type="region of interest" description="Disordered" evidence="1">
    <location>
        <begin position="22"/>
        <end position="72"/>
    </location>
</feature>
<keyword evidence="2" id="KW-0732">Signal</keyword>
<dbReference type="InterPro" id="IPR025637">
    <property type="entry name" value="DUF4333"/>
</dbReference>
<evidence type="ECO:0000313" key="5">
    <source>
        <dbReference type="Proteomes" id="UP001500653"/>
    </source>
</evidence>
<evidence type="ECO:0000313" key="4">
    <source>
        <dbReference type="EMBL" id="GAA1227627.1"/>
    </source>
</evidence>
<proteinExistence type="predicted"/>
<keyword evidence="5" id="KW-1185">Reference proteome</keyword>
<dbReference type="Proteomes" id="UP001500653">
    <property type="component" value="Unassembled WGS sequence"/>
</dbReference>
<name>A0ABN1VYG6_9PSEU</name>
<evidence type="ECO:0000259" key="3">
    <source>
        <dbReference type="Pfam" id="PF14230"/>
    </source>
</evidence>
<feature type="signal peptide" evidence="2">
    <location>
        <begin position="1"/>
        <end position="22"/>
    </location>
</feature>
<gene>
    <name evidence="4" type="ORF">GCM10009676_07410</name>
</gene>
<feature type="compositionally biased region" description="Low complexity" evidence="1">
    <location>
        <begin position="32"/>
        <end position="63"/>
    </location>
</feature>
<accession>A0ABN1VYG6</accession>
<dbReference type="EMBL" id="BAAALN010000002">
    <property type="protein sequence ID" value="GAA1227627.1"/>
    <property type="molecule type" value="Genomic_DNA"/>
</dbReference>
<feature type="domain" description="DUF4333" evidence="3">
    <location>
        <begin position="73"/>
        <end position="136"/>
    </location>
</feature>
<evidence type="ECO:0000256" key="2">
    <source>
        <dbReference type="SAM" id="SignalP"/>
    </source>
</evidence>
<dbReference type="Pfam" id="PF14230">
    <property type="entry name" value="DUF4333"/>
    <property type="match status" value="1"/>
</dbReference>
<evidence type="ECO:0000256" key="1">
    <source>
        <dbReference type="SAM" id="MobiDB-lite"/>
    </source>
</evidence>
<comment type="caution">
    <text evidence="4">The sequence shown here is derived from an EMBL/GenBank/DDBJ whole genome shotgun (WGS) entry which is preliminary data.</text>
</comment>
<feature type="chain" id="PRO_5046691933" description="DUF4333 domain-containing protein" evidence="2">
    <location>
        <begin position="23"/>
        <end position="144"/>
    </location>
</feature>
<organism evidence="4 5">
    <name type="scientific">Prauserella halophila</name>
    <dbReference type="NCBI Taxonomy" id="185641"/>
    <lineage>
        <taxon>Bacteria</taxon>
        <taxon>Bacillati</taxon>
        <taxon>Actinomycetota</taxon>
        <taxon>Actinomycetes</taxon>
        <taxon>Pseudonocardiales</taxon>
        <taxon>Pseudonocardiaceae</taxon>
        <taxon>Prauserella</taxon>
    </lineage>
</organism>
<dbReference type="RefSeq" id="WP_253864729.1">
    <property type="nucleotide sequence ID" value="NZ_BAAALN010000002.1"/>
</dbReference>
<reference evidence="4 5" key="1">
    <citation type="journal article" date="2019" name="Int. J. Syst. Evol. Microbiol.">
        <title>The Global Catalogue of Microorganisms (GCM) 10K type strain sequencing project: providing services to taxonomists for standard genome sequencing and annotation.</title>
        <authorList>
            <consortium name="The Broad Institute Genomics Platform"/>
            <consortium name="The Broad Institute Genome Sequencing Center for Infectious Disease"/>
            <person name="Wu L."/>
            <person name="Ma J."/>
        </authorList>
    </citation>
    <scope>NUCLEOTIDE SEQUENCE [LARGE SCALE GENOMIC DNA]</scope>
    <source>
        <strain evidence="4 5">JCM 13023</strain>
    </source>
</reference>
<protein>
    <recommendedName>
        <fullName evidence="3">DUF4333 domain-containing protein</fullName>
    </recommendedName>
</protein>